<evidence type="ECO:0000313" key="1">
    <source>
        <dbReference type="EMBL" id="MDO6543923.1"/>
    </source>
</evidence>
<accession>A0AAW7Y5M8</accession>
<reference evidence="1" key="1">
    <citation type="submission" date="2023-07" db="EMBL/GenBank/DDBJ databases">
        <title>Genome content predicts the carbon catabolic preferences of heterotrophic bacteria.</title>
        <authorList>
            <person name="Gralka M."/>
        </authorList>
    </citation>
    <scope>NUCLEOTIDE SEQUENCE</scope>
    <source>
        <strain evidence="1">G2M05</strain>
    </source>
</reference>
<organism evidence="1 2">
    <name type="scientific">Photobacterium sanguinicancri</name>
    <dbReference type="NCBI Taxonomy" id="875932"/>
    <lineage>
        <taxon>Bacteria</taxon>
        <taxon>Pseudomonadati</taxon>
        <taxon>Pseudomonadota</taxon>
        <taxon>Gammaproteobacteria</taxon>
        <taxon>Vibrionales</taxon>
        <taxon>Vibrionaceae</taxon>
        <taxon>Photobacterium</taxon>
    </lineage>
</organism>
<dbReference type="Proteomes" id="UP001170624">
    <property type="component" value="Unassembled WGS sequence"/>
</dbReference>
<dbReference type="RefSeq" id="WP_303500347.1">
    <property type="nucleotide sequence ID" value="NZ_JAUOPU010000017.1"/>
</dbReference>
<dbReference type="AlphaFoldDB" id="A0AAW7Y5M8"/>
<proteinExistence type="predicted"/>
<comment type="caution">
    <text evidence="1">The sequence shown here is derived from an EMBL/GenBank/DDBJ whole genome shotgun (WGS) entry which is preliminary data.</text>
</comment>
<name>A0AAW7Y5M8_9GAMM</name>
<sequence length="161" mass="19043">MNQNILTAYQGELYGIAFFEYFAKHYTEQKQQILWDTLIAVEVRTAKLIEAYFDCIQQPYNSRDTKMISKGEADAQKWIALPWDELVITLEAWVKPYERQYRDWYNQTEMHTALELPIFELIAAHETAIYACWKNACQQKSGIEPLQSFLTQYTLQESPLR</sequence>
<gene>
    <name evidence="1" type="ORF">Q4568_15355</name>
</gene>
<dbReference type="EMBL" id="JAUOPU010000017">
    <property type="protein sequence ID" value="MDO6543923.1"/>
    <property type="molecule type" value="Genomic_DNA"/>
</dbReference>
<evidence type="ECO:0000313" key="2">
    <source>
        <dbReference type="Proteomes" id="UP001170624"/>
    </source>
</evidence>
<protein>
    <submittedName>
        <fullName evidence="1">Uncharacterized protein</fullName>
    </submittedName>
</protein>